<name>A0A4R6YWH4_9GAMM</name>
<dbReference type="PANTHER" id="PTHR30092:SF0">
    <property type="entry name" value="INNER MEMBRANE PROTEIN CRED"/>
    <property type="match status" value="1"/>
</dbReference>
<keyword evidence="3" id="KW-1185">Reference proteome</keyword>
<dbReference type="OrthoDB" id="9791851at2"/>
<reference evidence="2 3" key="1">
    <citation type="submission" date="2019-03" db="EMBL/GenBank/DDBJ databases">
        <title>Genomic Encyclopedia of Type Strains, Phase IV (KMG-IV): sequencing the most valuable type-strain genomes for metagenomic binning, comparative biology and taxonomic classification.</title>
        <authorList>
            <person name="Goeker M."/>
        </authorList>
    </citation>
    <scope>NUCLEOTIDE SEQUENCE [LARGE SCALE GENOMIC DNA]</scope>
    <source>
        <strain evidence="2 3">DSM 21667</strain>
    </source>
</reference>
<keyword evidence="1" id="KW-0472">Membrane</keyword>
<feature type="transmembrane region" description="Helical" evidence="1">
    <location>
        <begin position="399"/>
        <end position="419"/>
    </location>
</feature>
<dbReference type="Pfam" id="PF06123">
    <property type="entry name" value="CreD"/>
    <property type="match status" value="1"/>
</dbReference>
<dbReference type="NCBIfam" id="NF008712">
    <property type="entry name" value="PRK11715.1-1"/>
    <property type="match status" value="1"/>
</dbReference>
<sequence>MLPTAHSFTLKVLGIAGLALLMLIPLLQVQGLVAERSGLRDQAIAQVASRWGEAQTIGGPLLVLSQLQRWKTDQGWSERRVQRVLLPADLSFAAGLDIESRAYGIYETPVYKAAVKLSARFAPEDLAELRGAIADDSARLELRLPLSDVRGLREVRSFSLNGVPARLQPGLQILGFSTAALALDKSVLNAPLALELDMIVAGTERLQFLPLARTTHLSVQAPWGDPSFIGAFLPARHQVEANSFQANWQVLELNRGYGQQWDVGEVDDAHLAASAFGVALYQPASVYQQNERAGKYGVLFIALSFVAFFLFEVLKKLRVHPVQYLLIGVSLCTFYLLLLALSEQIGFGAAYTVAAAAVALMVGGYAAAVLSTRQAGLMLGGSLVVVYGLLYGLVASERYSLLIGSVALVAVVALLMYLTRQVDWYGEGRGGAPRTA</sequence>
<keyword evidence="1" id="KW-1133">Transmembrane helix</keyword>
<dbReference type="GO" id="GO:0005886">
    <property type="term" value="C:plasma membrane"/>
    <property type="evidence" value="ECO:0007669"/>
    <property type="project" value="TreeGrafter"/>
</dbReference>
<dbReference type="EMBL" id="SNZH01000007">
    <property type="protein sequence ID" value="TDR43121.1"/>
    <property type="molecule type" value="Genomic_DNA"/>
</dbReference>
<dbReference type="RefSeq" id="WP_133819037.1">
    <property type="nucleotide sequence ID" value="NZ_SNZH01000007.1"/>
</dbReference>
<dbReference type="PANTHER" id="PTHR30092">
    <property type="entry name" value="INNER MEMBRANE PROTEIN CRED"/>
    <property type="match status" value="1"/>
</dbReference>
<evidence type="ECO:0000313" key="2">
    <source>
        <dbReference type="EMBL" id="TDR43121.1"/>
    </source>
</evidence>
<evidence type="ECO:0000256" key="1">
    <source>
        <dbReference type="SAM" id="Phobius"/>
    </source>
</evidence>
<feature type="transmembrane region" description="Helical" evidence="1">
    <location>
        <begin position="347"/>
        <end position="368"/>
    </location>
</feature>
<protein>
    <submittedName>
        <fullName evidence="2">Inner membrane protein</fullName>
    </submittedName>
</protein>
<proteinExistence type="predicted"/>
<comment type="caution">
    <text evidence="2">The sequence shown here is derived from an EMBL/GenBank/DDBJ whole genome shotgun (WGS) entry which is preliminary data.</text>
</comment>
<dbReference type="AlphaFoldDB" id="A0A4R6YWH4"/>
<gene>
    <name evidence="2" type="ORF">DFR29_107129</name>
</gene>
<evidence type="ECO:0000313" key="3">
    <source>
        <dbReference type="Proteomes" id="UP000295293"/>
    </source>
</evidence>
<keyword evidence="1" id="KW-0812">Transmembrane</keyword>
<feature type="transmembrane region" description="Helical" evidence="1">
    <location>
        <begin position="375"/>
        <end position="393"/>
    </location>
</feature>
<accession>A0A4R6YWH4</accession>
<feature type="transmembrane region" description="Helical" evidence="1">
    <location>
        <begin position="296"/>
        <end position="314"/>
    </location>
</feature>
<dbReference type="Proteomes" id="UP000295293">
    <property type="component" value="Unassembled WGS sequence"/>
</dbReference>
<organism evidence="2 3">
    <name type="scientific">Tahibacter aquaticus</name>
    <dbReference type="NCBI Taxonomy" id="520092"/>
    <lineage>
        <taxon>Bacteria</taxon>
        <taxon>Pseudomonadati</taxon>
        <taxon>Pseudomonadota</taxon>
        <taxon>Gammaproteobacteria</taxon>
        <taxon>Lysobacterales</taxon>
        <taxon>Rhodanobacteraceae</taxon>
        <taxon>Tahibacter</taxon>
    </lineage>
</organism>
<dbReference type="InterPro" id="IPR010364">
    <property type="entry name" value="Uncharacterised_IM_CreD"/>
</dbReference>
<dbReference type="PIRSF" id="PIRSF004548">
    <property type="entry name" value="CreD"/>
    <property type="match status" value="1"/>
</dbReference>
<feature type="transmembrane region" description="Helical" evidence="1">
    <location>
        <begin position="321"/>
        <end position="341"/>
    </location>
</feature>